<evidence type="ECO:0000313" key="2">
    <source>
        <dbReference type="EMBL" id="KAL2292969.1"/>
    </source>
</evidence>
<evidence type="ECO:0000313" key="3">
    <source>
        <dbReference type="Proteomes" id="UP001600888"/>
    </source>
</evidence>
<dbReference type="InterPro" id="IPR002110">
    <property type="entry name" value="Ankyrin_rpt"/>
</dbReference>
<sequence>MRQTFHKPRLVRWLLENGADPNAQDVEGVSPLKYALFRMDFEAVDLLLQYGADPTQVGDLIHRLMTCDVEEILHNASGFMASAFSDCFVGVRDGFKDRILVQEEEMFDQQLFQR</sequence>
<dbReference type="PROSITE" id="PS50297">
    <property type="entry name" value="ANK_REP_REGION"/>
    <property type="match status" value="1"/>
</dbReference>
<dbReference type="Gene3D" id="1.25.40.20">
    <property type="entry name" value="Ankyrin repeat-containing domain"/>
    <property type="match status" value="1"/>
</dbReference>
<keyword evidence="3" id="KW-1185">Reference proteome</keyword>
<dbReference type="SUPFAM" id="SSF48403">
    <property type="entry name" value="Ankyrin repeat"/>
    <property type="match status" value="1"/>
</dbReference>
<accession>A0ABR4FE42</accession>
<protein>
    <recommendedName>
        <fullName evidence="4">Ankyrin repeat protein</fullName>
    </recommendedName>
</protein>
<evidence type="ECO:0000256" key="1">
    <source>
        <dbReference type="PROSITE-ProRule" id="PRU00023"/>
    </source>
</evidence>
<dbReference type="PROSITE" id="PS50088">
    <property type="entry name" value="ANK_REPEAT"/>
    <property type="match status" value="1"/>
</dbReference>
<feature type="repeat" description="ANK" evidence="1">
    <location>
        <begin position="27"/>
        <end position="59"/>
    </location>
</feature>
<dbReference type="EMBL" id="JBAWTH010000002">
    <property type="protein sequence ID" value="KAL2292969.1"/>
    <property type="molecule type" value="Genomic_DNA"/>
</dbReference>
<dbReference type="Pfam" id="PF13637">
    <property type="entry name" value="Ank_4"/>
    <property type="match status" value="1"/>
</dbReference>
<proteinExistence type="predicted"/>
<reference evidence="2 3" key="1">
    <citation type="submission" date="2024-03" db="EMBL/GenBank/DDBJ databases">
        <title>A high-quality draft genome sequence of Diaporthe vaccinii, a causative agent of upright dieback and viscid rot disease in cranberry plants.</title>
        <authorList>
            <person name="Sarrasin M."/>
            <person name="Lang B.F."/>
            <person name="Burger G."/>
        </authorList>
    </citation>
    <scope>NUCLEOTIDE SEQUENCE [LARGE SCALE GENOMIC DNA]</scope>
    <source>
        <strain evidence="2 3">IS7</strain>
    </source>
</reference>
<keyword evidence="1" id="KW-0040">ANK repeat</keyword>
<comment type="caution">
    <text evidence="2">The sequence shown here is derived from an EMBL/GenBank/DDBJ whole genome shotgun (WGS) entry which is preliminary data.</text>
</comment>
<name>A0ABR4FE42_9PEZI</name>
<evidence type="ECO:0008006" key="4">
    <source>
        <dbReference type="Google" id="ProtNLM"/>
    </source>
</evidence>
<dbReference type="Proteomes" id="UP001600888">
    <property type="component" value="Unassembled WGS sequence"/>
</dbReference>
<organism evidence="2 3">
    <name type="scientific">Diaporthe vaccinii</name>
    <dbReference type="NCBI Taxonomy" id="105482"/>
    <lineage>
        <taxon>Eukaryota</taxon>
        <taxon>Fungi</taxon>
        <taxon>Dikarya</taxon>
        <taxon>Ascomycota</taxon>
        <taxon>Pezizomycotina</taxon>
        <taxon>Sordariomycetes</taxon>
        <taxon>Sordariomycetidae</taxon>
        <taxon>Diaporthales</taxon>
        <taxon>Diaporthaceae</taxon>
        <taxon>Diaporthe</taxon>
        <taxon>Diaporthe eres species complex</taxon>
    </lineage>
</organism>
<gene>
    <name evidence="2" type="ORF">FJTKL_07995</name>
</gene>
<dbReference type="InterPro" id="IPR036770">
    <property type="entry name" value="Ankyrin_rpt-contain_sf"/>
</dbReference>